<name>A0A6L5QII7_9BURK</name>
<evidence type="ECO:0000313" key="3">
    <source>
        <dbReference type="Proteomes" id="UP000481037"/>
    </source>
</evidence>
<gene>
    <name evidence="2" type="ORF">GJ697_16750</name>
</gene>
<evidence type="ECO:0000313" key="2">
    <source>
        <dbReference type="EMBL" id="MRX09490.1"/>
    </source>
</evidence>
<dbReference type="EMBL" id="WKJM01000013">
    <property type="protein sequence ID" value="MRX09490.1"/>
    <property type="molecule type" value="Genomic_DNA"/>
</dbReference>
<evidence type="ECO:0000256" key="1">
    <source>
        <dbReference type="SAM" id="MobiDB-lite"/>
    </source>
</evidence>
<dbReference type="Proteomes" id="UP000481037">
    <property type="component" value="Unassembled WGS sequence"/>
</dbReference>
<proteinExistence type="predicted"/>
<protein>
    <submittedName>
        <fullName evidence="2">Uncharacterized protein</fullName>
    </submittedName>
</protein>
<sequence length="108" mass="11812">MARKSLLDIESEQQDDHLPSSEQQPAIMNELIKAVAVIQSNYATKEELAVINGKLDVLASNQQAFQAHVSHTFATKAELNDAVYQLTWRMAGFSVAIIGAVVASIRCL</sequence>
<accession>A0A6L5QII7</accession>
<feature type="region of interest" description="Disordered" evidence="1">
    <location>
        <begin position="1"/>
        <end position="22"/>
    </location>
</feature>
<dbReference type="RefSeq" id="WP_154366165.1">
    <property type="nucleotide sequence ID" value="NZ_WKJM01000013.1"/>
</dbReference>
<reference evidence="2 3" key="1">
    <citation type="submission" date="2019-11" db="EMBL/GenBank/DDBJ databases">
        <title>Novel species isolated from a subtropical stream in China.</title>
        <authorList>
            <person name="Lu H."/>
        </authorList>
    </citation>
    <scope>NUCLEOTIDE SEQUENCE [LARGE SCALE GENOMIC DNA]</scope>
    <source>
        <strain evidence="2 3">FT25W</strain>
    </source>
</reference>
<comment type="caution">
    <text evidence="2">The sequence shown here is derived from an EMBL/GenBank/DDBJ whole genome shotgun (WGS) entry which is preliminary data.</text>
</comment>
<keyword evidence="3" id="KW-1185">Reference proteome</keyword>
<organism evidence="2 3">
    <name type="scientific">Duganella alba</name>
    <dbReference type="NCBI Taxonomy" id="2666081"/>
    <lineage>
        <taxon>Bacteria</taxon>
        <taxon>Pseudomonadati</taxon>
        <taxon>Pseudomonadota</taxon>
        <taxon>Betaproteobacteria</taxon>
        <taxon>Burkholderiales</taxon>
        <taxon>Oxalobacteraceae</taxon>
        <taxon>Telluria group</taxon>
        <taxon>Duganella</taxon>
    </lineage>
</organism>
<dbReference type="AlphaFoldDB" id="A0A6L5QII7"/>